<proteinExistence type="predicted"/>
<evidence type="ECO:0000313" key="2">
    <source>
        <dbReference type="EMBL" id="GAA5529567.1"/>
    </source>
</evidence>
<evidence type="ECO:0000313" key="3">
    <source>
        <dbReference type="Proteomes" id="UP001428290"/>
    </source>
</evidence>
<comment type="caution">
    <text evidence="2">The sequence shown here is derived from an EMBL/GenBank/DDBJ whole genome shotgun (WGS) entry which is preliminary data.</text>
</comment>
<keyword evidence="3" id="KW-1185">Reference proteome</keyword>
<name>A0ABP9X2D3_9CHLR</name>
<sequence>MIPIRRVMSMLIVSSMMIGIVPSKPVQSTAPKLQPAADQATLNNILLDADDGESSSLNVETDPCPESATSLELPDLDPTPNQPQNARVNHTNQALPRTNYPLNCEFARDREILATLSPETFSLEHANQSFTTDSLVVPEVTQMLLFEYLVGRKTADSITPLHVEVLSGADFNIVTNISHNRIKSQYRLGWQTGLLNIQAFRGQTIKLRFINDWWWVDQPSAQVRNLRLTQEIPDWELSNIGEFAIHHDDLIGAHAVITGANASLTSAPIDITNQTQSLAFRYRTGRWLNDGHAPVFVEVLSGANFATVTRIDQWTVGGRLTDGWREAVLDLQAFHGQTIKIKIINDWWPHEPQVTSLDSFTLNWAVPGWDISNASFVRTNSAHISSSNDITLLNTDFEQDLVAFDVLENADFELSNVLLAELGQAPISLTGIHATATSTEFAVPTAATSIHFEYLVSDLDNPNLNQLLAVAVLSGENFEIREFPRSHEFFGSSQVGWQQGRIDLVGYRGKTIKLQFINPTWGNPTSQISTLRLVQDVSGWETSNHQLIKVDTNPDQGNHLYLHGHTTQLTSLDFTVPLTAQQVRFAYQSGFINDDAARQRVAISILSGESFHISTALPHYYLFSSTNQGWQSLAINLQRFQGQVIKLRFQLETHQMAYLRLDSFEIAQVVEGWSSSEHAPVNLAANGSNGQSIQFAGNNATFTSDAWTVLSDTQALQFSYKTQHPESWWRSVIEVNVLSGNNFEIITPIGWVHGSGNDPDNGWHEANLNLAQFQNQLIKLQFKHQGHGYSTSWIDNLELIAGPTSSTQGSQAAPDNAFIELSRGGQHVTSSSFDLASDSQFLRFKYQIGNKDHGNAQHHLAVEVLSGANFTTITRIDQHQLRYALNDGWKIAQLPIQQFQNQTIKIRFIAPDWVSAPIVRIDKVALLSPRATLTNPIAANGTAYLNVPLTELGGPTTTATMTITSLVVYDEYLDMAGQVNYSGVSYSFALTGDLYHSNLGTSGDIVAELQDTTKTFDSLYFAMRQQPFGPQTDPSITNENLSLYLKRQGTREATLIDLGLNDPSNMLLTPIFQSSSLSPAEYGSDYWFGKLVEPESTFEALGDPHEKKWTWTRRTVGKDCSLFQQLIFGIVITVPDIDIGINSGEFGSQLEVLAAITNGYVTPGQSWPDSSCDIYDEDNAGVTLGSKDDPVTVKFVSSGNGLTGNAAQGDYLSHALFGGKATRFKKNNSLWFDQFIGDLIKSIDMVSKFYSTPISVGDVAQLFPEGTPAMDDKPALSNSMILNDWDDNPNTKIKVVKIPFQQAILVNRENYFMALLNVACKKQNFKKDMQLKIFWDVSLYDNVTKKELNQGLYNKTFLIDYKSGPCNK</sequence>
<dbReference type="Proteomes" id="UP001428290">
    <property type="component" value="Unassembled WGS sequence"/>
</dbReference>
<reference evidence="2 3" key="1">
    <citation type="submission" date="2024-02" db="EMBL/GenBank/DDBJ databases">
        <title>Herpetosiphon gulosus NBRC 112829.</title>
        <authorList>
            <person name="Ichikawa N."/>
            <person name="Katano-Makiyama Y."/>
            <person name="Hidaka K."/>
        </authorList>
    </citation>
    <scope>NUCLEOTIDE SEQUENCE [LARGE SCALE GENOMIC DNA]</scope>
    <source>
        <strain evidence="2 3">NBRC 112829</strain>
    </source>
</reference>
<evidence type="ECO:0000256" key="1">
    <source>
        <dbReference type="SAM" id="MobiDB-lite"/>
    </source>
</evidence>
<organism evidence="2 3">
    <name type="scientific">Herpetosiphon gulosus</name>
    <dbReference type="NCBI Taxonomy" id="1973496"/>
    <lineage>
        <taxon>Bacteria</taxon>
        <taxon>Bacillati</taxon>
        <taxon>Chloroflexota</taxon>
        <taxon>Chloroflexia</taxon>
        <taxon>Herpetosiphonales</taxon>
        <taxon>Herpetosiphonaceae</taxon>
        <taxon>Herpetosiphon</taxon>
    </lineage>
</organism>
<gene>
    <name evidence="2" type="ORF">Hgul01_03379</name>
</gene>
<accession>A0ABP9X2D3</accession>
<feature type="compositionally biased region" description="Polar residues" evidence="1">
    <location>
        <begin position="82"/>
        <end position="92"/>
    </location>
</feature>
<feature type="region of interest" description="Disordered" evidence="1">
    <location>
        <begin position="51"/>
        <end position="92"/>
    </location>
</feature>
<protein>
    <submittedName>
        <fullName evidence="2">Uncharacterized protein</fullName>
    </submittedName>
</protein>
<dbReference type="EMBL" id="BAABRU010000012">
    <property type="protein sequence ID" value="GAA5529567.1"/>
    <property type="molecule type" value="Genomic_DNA"/>
</dbReference>